<keyword evidence="9" id="KW-0496">Mitochondrion</keyword>
<keyword evidence="10" id="KW-0472">Membrane</keyword>
<keyword evidence="8" id="KW-0560">Oxidoreductase</keyword>
<accession>A0A4S2N6J2</accession>
<comment type="subcellular location">
    <subcellularLocation>
        <location evidence="1">Mitochondrion inner membrane</location>
        <topology evidence="1">Single-pass membrane protein</topology>
    </subcellularLocation>
</comment>
<keyword evidence="13" id="KW-1185">Reference proteome</keyword>
<name>A0A4S2N6J2_9PEZI</name>
<dbReference type="AlphaFoldDB" id="A0A4S2N6J2"/>
<evidence type="ECO:0000256" key="10">
    <source>
        <dbReference type="ARBA" id="ARBA00023136"/>
    </source>
</evidence>
<evidence type="ECO:0000256" key="8">
    <source>
        <dbReference type="ARBA" id="ARBA00023002"/>
    </source>
</evidence>
<sequence length="131" mass="15031">LHGIEERWENMHPKEQADIWMKLKDRMKGNWKELSVLEKKASYYVAFGPHGPRTLPPPGEWKKVVMYTLASVGLTGFFFLTRELGARPAPKTMTPEWQEASNERMRAQAVEPLTGISSEYPTRHGKGYVQS</sequence>
<dbReference type="GO" id="GO:0045277">
    <property type="term" value="C:respiratory chain complex IV"/>
    <property type="evidence" value="ECO:0007669"/>
    <property type="project" value="InterPro"/>
</dbReference>
<dbReference type="Gene3D" id="1.10.442.10">
    <property type="entry name" value="Cytochrome c oxidase subunit IV"/>
    <property type="match status" value="1"/>
</dbReference>
<dbReference type="PANTHER" id="PTHR10707:SF10">
    <property type="entry name" value="CYTOCHROME C OXIDASE SUBUNIT 4"/>
    <property type="match status" value="1"/>
</dbReference>
<evidence type="ECO:0000313" key="12">
    <source>
        <dbReference type="EMBL" id="TGZ84942.1"/>
    </source>
</evidence>
<evidence type="ECO:0000313" key="13">
    <source>
        <dbReference type="Proteomes" id="UP000298138"/>
    </source>
</evidence>
<evidence type="ECO:0000256" key="3">
    <source>
        <dbReference type="ARBA" id="ARBA00008135"/>
    </source>
</evidence>
<dbReference type="EMBL" id="ML220112">
    <property type="protein sequence ID" value="TGZ84942.1"/>
    <property type="molecule type" value="Genomic_DNA"/>
</dbReference>
<dbReference type="Proteomes" id="UP000298138">
    <property type="component" value="Unassembled WGS sequence"/>
</dbReference>
<evidence type="ECO:0000256" key="6">
    <source>
        <dbReference type="ARBA" id="ARBA00022946"/>
    </source>
</evidence>
<organism evidence="12 13">
    <name type="scientific">Ascodesmis nigricans</name>
    <dbReference type="NCBI Taxonomy" id="341454"/>
    <lineage>
        <taxon>Eukaryota</taxon>
        <taxon>Fungi</taxon>
        <taxon>Dikarya</taxon>
        <taxon>Ascomycota</taxon>
        <taxon>Pezizomycotina</taxon>
        <taxon>Pezizomycetes</taxon>
        <taxon>Pezizales</taxon>
        <taxon>Ascodesmidaceae</taxon>
        <taxon>Ascodesmis</taxon>
    </lineage>
</organism>
<comment type="pathway">
    <text evidence="2">Energy metabolism; oxidative phosphorylation.</text>
</comment>
<protein>
    <recommendedName>
        <fullName evidence="11">Cytochrome c oxidase polypeptide V</fullName>
    </recommendedName>
</protein>
<evidence type="ECO:0000256" key="2">
    <source>
        <dbReference type="ARBA" id="ARBA00004673"/>
    </source>
</evidence>
<proteinExistence type="inferred from homology"/>
<keyword evidence="4" id="KW-0812">Transmembrane</keyword>
<evidence type="ECO:0000256" key="4">
    <source>
        <dbReference type="ARBA" id="ARBA00022692"/>
    </source>
</evidence>
<dbReference type="GO" id="GO:0006123">
    <property type="term" value="P:mitochondrial electron transport, cytochrome c to oxygen"/>
    <property type="evidence" value="ECO:0007669"/>
    <property type="project" value="InterPro"/>
</dbReference>
<dbReference type="OrthoDB" id="186013at2759"/>
<dbReference type="Pfam" id="PF02936">
    <property type="entry name" value="COX4"/>
    <property type="match status" value="1"/>
</dbReference>
<dbReference type="CDD" id="cd00922">
    <property type="entry name" value="Cyt_c_Oxidase_IV"/>
    <property type="match status" value="1"/>
</dbReference>
<keyword evidence="7" id="KW-1133">Transmembrane helix</keyword>
<dbReference type="PANTHER" id="PTHR10707">
    <property type="entry name" value="CYTOCHROME C OXIDASE SUBUNIT IV"/>
    <property type="match status" value="1"/>
</dbReference>
<evidence type="ECO:0000256" key="9">
    <source>
        <dbReference type="ARBA" id="ARBA00023128"/>
    </source>
</evidence>
<feature type="non-terminal residue" evidence="12">
    <location>
        <position position="131"/>
    </location>
</feature>
<comment type="similarity">
    <text evidence="3">Belongs to the cytochrome c oxidase IV family.</text>
</comment>
<dbReference type="GO" id="GO:0005743">
    <property type="term" value="C:mitochondrial inner membrane"/>
    <property type="evidence" value="ECO:0007669"/>
    <property type="project" value="UniProtKB-SubCell"/>
</dbReference>
<feature type="non-terminal residue" evidence="12">
    <location>
        <position position="1"/>
    </location>
</feature>
<evidence type="ECO:0000256" key="1">
    <source>
        <dbReference type="ARBA" id="ARBA00004434"/>
    </source>
</evidence>
<dbReference type="InterPro" id="IPR036639">
    <property type="entry name" value="Cyt_c_oxidase_su4_sf"/>
</dbReference>
<gene>
    <name evidence="12" type="ORF">EX30DRAFT_299856</name>
</gene>
<keyword evidence="5" id="KW-0999">Mitochondrion inner membrane</keyword>
<reference evidence="12 13" key="1">
    <citation type="submission" date="2019-04" db="EMBL/GenBank/DDBJ databases">
        <title>Comparative genomics and transcriptomics to analyze fruiting body development in filamentous ascomycetes.</title>
        <authorList>
            <consortium name="DOE Joint Genome Institute"/>
            <person name="Lutkenhaus R."/>
            <person name="Traeger S."/>
            <person name="Breuer J."/>
            <person name="Kuo A."/>
            <person name="Lipzen A."/>
            <person name="Pangilinan J."/>
            <person name="Dilworth D."/>
            <person name="Sandor L."/>
            <person name="Poggeler S."/>
            <person name="Barry K."/>
            <person name="Grigoriev I.V."/>
            <person name="Nowrousian M."/>
        </authorList>
    </citation>
    <scope>NUCLEOTIDE SEQUENCE [LARGE SCALE GENOMIC DNA]</scope>
    <source>
        <strain evidence="12 13">CBS 389.68</strain>
    </source>
</reference>
<dbReference type="FunCoup" id="A0A4S2N6J2">
    <property type="interactions" value="102"/>
</dbReference>
<keyword evidence="6" id="KW-0809">Transit peptide</keyword>
<dbReference type="SUPFAM" id="SSF81406">
    <property type="entry name" value="Mitochondrial cytochrome c oxidase subunit IV"/>
    <property type="match status" value="1"/>
</dbReference>
<dbReference type="STRING" id="341454.A0A4S2N6J2"/>
<evidence type="ECO:0000256" key="7">
    <source>
        <dbReference type="ARBA" id="ARBA00022989"/>
    </source>
</evidence>
<dbReference type="InterPro" id="IPR004203">
    <property type="entry name" value="Cyt_c_oxidase_su4_fam"/>
</dbReference>
<evidence type="ECO:0000256" key="11">
    <source>
        <dbReference type="ARBA" id="ARBA00081365"/>
    </source>
</evidence>
<dbReference type="InParanoid" id="A0A4S2N6J2"/>
<evidence type="ECO:0000256" key="5">
    <source>
        <dbReference type="ARBA" id="ARBA00022792"/>
    </source>
</evidence>
<dbReference type="GO" id="GO:0016491">
    <property type="term" value="F:oxidoreductase activity"/>
    <property type="evidence" value="ECO:0007669"/>
    <property type="project" value="UniProtKB-KW"/>
</dbReference>
<dbReference type="FunFam" id="1.10.442.10:FF:000002">
    <property type="entry name" value="Cytochrome c oxidase subunit V"/>
    <property type="match status" value="1"/>
</dbReference>